<dbReference type="SFLD" id="SFLDG00363">
    <property type="entry name" value="AMPS_(cytGST):_Alpha-__Mu-__Pi"/>
    <property type="match status" value="1"/>
</dbReference>
<name>B3VHS8_TIGJA</name>
<reference evidence="10" key="2">
    <citation type="submission" date="2008-05" db="EMBL/GenBank/DDBJ databases">
        <authorList>
            <person name="Lee J.-S."/>
        </authorList>
    </citation>
    <scope>NUCLEOTIDE SEQUENCE</scope>
</reference>
<evidence type="ECO:0000256" key="7">
    <source>
        <dbReference type="ARBA" id="ARBA00081375"/>
    </source>
</evidence>
<dbReference type="FunFam" id="3.40.30.10:FF:000019">
    <property type="entry name" value="Glutathione S-transferase Mu"/>
    <property type="match status" value="1"/>
</dbReference>
<dbReference type="SFLD" id="SFLDS00019">
    <property type="entry name" value="Glutathione_Transferase_(cytos"/>
    <property type="match status" value="1"/>
</dbReference>
<dbReference type="FunFam" id="1.20.1050.10:FF:000003">
    <property type="entry name" value="Glutathione S-transferase 2"/>
    <property type="match status" value="1"/>
</dbReference>
<dbReference type="InterPro" id="IPR003081">
    <property type="entry name" value="GST_mu"/>
</dbReference>
<dbReference type="EMBL" id="EU747061">
    <property type="protein sequence ID" value="ACE81252.1"/>
    <property type="molecule type" value="mRNA"/>
</dbReference>
<dbReference type="InterPro" id="IPR036282">
    <property type="entry name" value="Glutathione-S-Trfase_C_sf"/>
</dbReference>
<evidence type="ECO:0000313" key="10">
    <source>
        <dbReference type="EMBL" id="ACE81252.1"/>
    </source>
</evidence>
<dbReference type="InterPro" id="IPR004045">
    <property type="entry name" value="Glutathione_S-Trfase_N"/>
</dbReference>
<dbReference type="Pfam" id="PF02798">
    <property type="entry name" value="GST_N"/>
    <property type="match status" value="1"/>
</dbReference>
<dbReference type="PANTHER" id="PTHR11571">
    <property type="entry name" value="GLUTATHIONE S-TRANSFERASE"/>
    <property type="match status" value="1"/>
</dbReference>
<reference evidence="10" key="1">
    <citation type="journal article" date="2008" name="Aquat. Toxicol.">
        <title>Expression of glutathione S-transferase (GST) genes in the marine copepod Tigriopus japonicus exposed to trace metals.</title>
        <authorList>
            <person name="Lee K.W."/>
            <person name="Raisuddin S."/>
            <person name="Rhee J.S."/>
            <person name="Hwang D.S."/>
            <person name="Yu I.T."/>
            <person name="Lee Y.M."/>
            <person name="Park H.G."/>
            <person name="Lee J.S."/>
        </authorList>
    </citation>
    <scope>NUCLEOTIDE SEQUENCE</scope>
</reference>
<dbReference type="PROSITE" id="PS50404">
    <property type="entry name" value="GST_NTER"/>
    <property type="match status" value="1"/>
</dbReference>
<comment type="function">
    <text evidence="1">Conjugation of reduced glutathione to a wide number of exogenous and endogenous hydrophobic electrophiles.</text>
</comment>
<dbReference type="InterPro" id="IPR004046">
    <property type="entry name" value="GST_C"/>
</dbReference>
<proteinExistence type="evidence at transcript level"/>
<evidence type="ECO:0000256" key="6">
    <source>
        <dbReference type="ARBA" id="ARBA00071200"/>
    </source>
</evidence>
<evidence type="ECO:0000256" key="5">
    <source>
        <dbReference type="ARBA" id="ARBA00047960"/>
    </source>
</evidence>
<dbReference type="InterPro" id="IPR040079">
    <property type="entry name" value="Glutathione_S-Trfase"/>
</dbReference>
<dbReference type="SFLD" id="SFLDG01205">
    <property type="entry name" value="AMPS.1"/>
    <property type="match status" value="1"/>
</dbReference>
<evidence type="ECO:0000259" key="9">
    <source>
        <dbReference type="PROSITE" id="PS50405"/>
    </source>
</evidence>
<sequence>MSNPPVLCYWDIRGLAQPIRLLLEYTGTKFEDKQLVCGPGPNYDKSVWTNEKHRLGLDFPNLPYFIDGDRKITQSNAILRYIARKHNLLGQTEEEQMRVDIMAEQSMDFRNGLVRLCYNTKSLTKVRMIIWLPLVSKLDEFAKFLGDRPWFAGESLTFVDFIMYELLDQHRVFAPKSSINPRKLVDYLNRFEKLPPIEAYMKSDRFMKRPLNNRMAKFGAEK</sequence>
<evidence type="ECO:0000256" key="4">
    <source>
        <dbReference type="ARBA" id="ARBA00022679"/>
    </source>
</evidence>
<feature type="domain" description="GST C-terminal" evidence="9">
    <location>
        <begin position="92"/>
        <end position="211"/>
    </location>
</feature>
<dbReference type="Pfam" id="PF14497">
    <property type="entry name" value="GST_C_3"/>
    <property type="match status" value="1"/>
</dbReference>
<dbReference type="AlphaFoldDB" id="B3VHS8"/>
<dbReference type="PRINTS" id="PR01267">
    <property type="entry name" value="GSTRNSFRASEM"/>
</dbReference>
<dbReference type="InterPro" id="IPR010987">
    <property type="entry name" value="Glutathione-S-Trfase_C-like"/>
</dbReference>
<evidence type="ECO:0000256" key="3">
    <source>
        <dbReference type="ARBA" id="ARBA00012452"/>
    </source>
</evidence>
<keyword evidence="4 10" id="KW-0808">Transferase</keyword>
<dbReference type="PANTHER" id="PTHR11571:SF222">
    <property type="entry name" value="GLUTATHIONE TRANSFERASE"/>
    <property type="match status" value="1"/>
</dbReference>
<evidence type="ECO:0000256" key="2">
    <source>
        <dbReference type="ARBA" id="ARBA00005861"/>
    </source>
</evidence>
<feature type="domain" description="GST N-terminal" evidence="8">
    <location>
        <begin position="3"/>
        <end position="90"/>
    </location>
</feature>
<dbReference type="GO" id="GO:0006749">
    <property type="term" value="P:glutathione metabolic process"/>
    <property type="evidence" value="ECO:0007669"/>
    <property type="project" value="TreeGrafter"/>
</dbReference>
<accession>B3VHS8</accession>
<organism evidence="10">
    <name type="scientific">Tigriopus japonicus</name>
    <name type="common">Copepod</name>
    <dbReference type="NCBI Taxonomy" id="158387"/>
    <lineage>
        <taxon>Eukaryota</taxon>
        <taxon>Metazoa</taxon>
        <taxon>Ecdysozoa</taxon>
        <taxon>Arthropoda</taxon>
        <taxon>Crustacea</taxon>
        <taxon>Multicrustacea</taxon>
        <taxon>Hexanauplia</taxon>
        <taxon>Copepoda</taxon>
        <taxon>Harpacticoida</taxon>
        <taxon>Harpacticidae</taxon>
        <taxon>Tigriopus</taxon>
    </lineage>
</organism>
<dbReference type="GO" id="GO:0004364">
    <property type="term" value="F:glutathione transferase activity"/>
    <property type="evidence" value="ECO:0007669"/>
    <property type="project" value="UniProtKB-EC"/>
</dbReference>
<comment type="similarity">
    <text evidence="2">Belongs to the GST superfamily. Mu family.</text>
</comment>
<evidence type="ECO:0000256" key="1">
    <source>
        <dbReference type="ARBA" id="ARBA00003701"/>
    </source>
</evidence>
<dbReference type="SUPFAM" id="SSF52833">
    <property type="entry name" value="Thioredoxin-like"/>
    <property type="match status" value="1"/>
</dbReference>
<dbReference type="PROSITE" id="PS50405">
    <property type="entry name" value="GST_CTER"/>
    <property type="match status" value="1"/>
</dbReference>
<dbReference type="Gene3D" id="3.40.30.10">
    <property type="entry name" value="Glutaredoxin"/>
    <property type="match status" value="1"/>
</dbReference>
<dbReference type="EC" id="2.5.1.18" evidence="3"/>
<dbReference type="InterPro" id="IPR036249">
    <property type="entry name" value="Thioredoxin-like_sf"/>
</dbReference>
<protein>
    <recommendedName>
        <fullName evidence="6">Glutathione S-transferase</fullName>
        <ecNumber evidence="3">2.5.1.18</ecNumber>
    </recommendedName>
    <alternativeName>
        <fullName evidence="7">GST class-mu</fullName>
    </alternativeName>
</protein>
<dbReference type="SUPFAM" id="SSF47616">
    <property type="entry name" value="GST C-terminal domain-like"/>
    <property type="match status" value="1"/>
</dbReference>
<dbReference type="InterPro" id="IPR050213">
    <property type="entry name" value="GST_superfamily"/>
</dbReference>
<dbReference type="CDD" id="cd03075">
    <property type="entry name" value="GST_N_Mu"/>
    <property type="match status" value="1"/>
</dbReference>
<evidence type="ECO:0000259" key="8">
    <source>
        <dbReference type="PROSITE" id="PS50404"/>
    </source>
</evidence>
<comment type="catalytic activity">
    <reaction evidence="5">
        <text>RX + glutathione = an S-substituted glutathione + a halide anion + H(+)</text>
        <dbReference type="Rhea" id="RHEA:16437"/>
        <dbReference type="ChEBI" id="CHEBI:15378"/>
        <dbReference type="ChEBI" id="CHEBI:16042"/>
        <dbReference type="ChEBI" id="CHEBI:17792"/>
        <dbReference type="ChEBI" id="CHEBI:57925"/>
        <dbReference type="ChEBI" id="CHEBI:90779"/>
        <dbReference type="EC" id="2.5.1.18"/>
    </reaction>
</comment>
<dbReference type="Gene3D" id="1.20.1050.10">
    <property type="match status" value="1"/>
</dbReference>